<dbReference type="Gene3D" id="1.10.357.10">
    <property type="entry name" value="Tetracycline Repressor, domain 2"/>
    <property type="match status" value="1"/>
</dbReference>
<dbReference type="InterPro" id="IPR009057">
    <property type="entry name" value="Homeodomain-like_sf"/>
</dbReference>
<organism evidence="3">
    <name type="scientific">termite gut metagenome</name>
    <dbReference type="NCBI Taxonomy" id="433724"/>
    <lineage>
        <taxon>unclassified sequences</taxon>
        <taxon>metagenomes</taxon>
        <taxon>organismal metagenomes</taxon>
    </lineage>
</organism>
<dbReference type="InterPro" id="IPR036271">
    <property type="entry name" value="Tet_transcr_reg_TetR-rel_C_sf"/>
</dbReference>
<dbReference type="PROSITE" id="PS50977">
    <property type="entry name" value="HTH_TETR_2"/>
    <property type="match status" value="1"/>
</dbReference>
<evidence type="ECO:0000259" key="2">
    <source>
        <dbReference type="PROSITE" id="PS50977"/>
    </source>
</evidence>
<name>A0A5J4SYM8_9ZZZZ</name>
<dbReference type="GO" id="GO:0003677">
    <property type="term" value="F:DNA binding"/>
    <property type="evidence" value="ECO:0007669"/>
    <property type="project" value="UniProtKB-KW"/>
</dbReference>
<feature type="domain" description="HTH tetR-type" evidence="2">
    <location>
        <begin position="11"/>
        <end position="71"/>
    </location>
</feature>
<dbReference type="PANTHER" id="PTHR43479:SF11">
    <property type="entry name" value="ACREF_ENVCD OPERON REPRESSOR-RELATED"/>
    <property type="match status" value="1"/>
</dbReference>
<dbReference type="PRINTS" id="PR00455">
    <property type="entry name" value="HTHTETR"/>
</dbReference>
<dbReference type="InterPro" id="IPR001647">
    <property type="entry name" value="HTH_TetR"/>
</dbReference>
<dbReference type="Pfam" id="PF00440">
    <property type="entry name" value="TetR_N"/>
    <property type="match status" value="1"/>
</dbReference>
<protein>
    <submittedName>
        <fullName evidence="3">HTH-type transcriptional repressor KstR2</fullName>
    </submittedName>
</protein>
<dbReference type="Gene3D" id="1.10.10.60">
    <property type="entry name" value="Homeodomain-like"/>
    <property type="match status" value="1"/>
</dbReference>
<proteinExistence type="predicted"/>
<dbReference type="AlphaFoldDB" id="A0A5J4SYM8"/>
<keyword evidence="1" id="KW-0238">DNA-binding</keyword>
<comment type="caution">
    <text evidence="3">The sequence shown here is derived from an EMBL/GenBank/DDBJ whole genome shotgun (WGS) entry which is preliminary data.</text>
</comment>
<accession>A0A5J4SYM8</accession>
<dbReference type="EMBL" id="SNRY01000018">
    <property type="protein sequence ID" value="KAA6351117.1"/>
    <property type="molecule type" value="Genomic_DNA"/>
</dbReference>
<dbReference type="InterPro" id="IPR050624">
    <property type="entry name" value="HTH-type_Tx_Regulator"/>
</dbReference>
<sequence length="204" mass="23658">MAESMILVPKSKTSDKLLDTARRLFARMGVENTTMNDIAIASEKGRRTLYTYFKSKEAIYLAVVESELNVLLDTMKQVIDTEASPDVKIVKIIYTHLEVIKNVVERNGTLRADFFRDIWNVEKVRKEFDIKEIQFFRDILREGQEKGVFCIDDIDMTAELMHYCIKGIEVPYIRGRIGENLDRETCMKYVTNIIYGALQRKGNL</sequence>
<dbReference type="SUPFAM" id="SSF48498">
    <property type="entry name" value="Tetracyclin repressor-like, C-terminal domain"/>
    <property type="match status" value="1"/>
</dbReference>
<reference evidence="3" key="1">
    <citation type="submission" date="2019-03" db="EMBL/GenBank/DDBJ databases">
        <title>Single cell metagenomics reveals metabolic interactions within the superorganism composed of flagellate Streblomastix strix and complex community of Bacteroidetes bacteria on its surface.</title>
        <authorList>
            <person name="Treitli S.C."/>
            <person name="Kolisko M."/>
            <person name="Husnik F."/>
            <person name="Keeling P."/>
            <person name="Hampl V."/>
        </authorList>
    </citation>
    <scope>NUCLEOTIDE SEQUENCE</scope>
    <source>
        <strain evidence="3">STM</strain>
    </source>
</reference>
<gene>
    <name evidence="3" type="ORF">EZS27_001543</name>
</gene>
<evidence type="ECO:0000313" key="3">
    <source>
        <dbReference type="EMBL" id="KAA6351117.1"/>
    </source>
</evidence>
<evidence type="ECO:0000256" key="1">
    <source>
        <dbReference type="ARBA" id="ARBA00023125"/>
    </source>
</evidence>
<dbReference type="PANTHER" id="PTHR43479">
    <property type="entry name" value="ACREF/ENVCD OPERON REPRESSOR-RELATED"/>
    <property type="match status" value="1"/>
</dbReference>
<dbReference type="SUPFAM" id="SSF46689">
    <property type="entry name" value="Homeodomain-like"/>
    <property type="match status" value="1"/>
</dbReference>